<evidence type="ECO:0000313" key="4">
    <source>
        <dbReference type="EMBL" id="QEW03482.1"/>
    </source>
</evidence>
<keyword evidence="2" id="KW-0521">NADP</keyword>
<keyword evidence="5" id="KW-1185">Reference proteome</keyword>
<dbReference type="InterPro" id="IPR036291">
    <property type="entry name" value="NAD(P)-bd_dom_sf"/>
</dbReference>
<dbReference type="InterPro" id="IPR008030">
    <property type="entry name" value="NmrA-like"/>
</dbReference>
<dbReference type="AlphaFoldDB" id="A0A5J6L566"/>
<dbReference type="RefSeq" id="WP_150924928.1">
    <property type="nucleotide sequence ID" value="NZ_CP044232.1"/>
</dbReference>
<evidence type="ECO:0000256" key="1">
    <source>
        <dbReference type="ARBA" id="ARBA00006328"/>
    </source>
</evidence>
<dbReference type="PANTHER" id="PTHR42748">
    <property type="entry name" value="NITROGEN METABOLITE REPRESSION PROTEIN NMRA FAMILY MEMBER"/>
    <property type="match status" value="1"/>
</dbReference>
<feature type="domain" description="NmrA-like" evidence="3">
    <location>
        <begin position="3"/>
        <end position="176"/>
    </location>
</feature>
<evidence type="ECO:0000259" key="3">
    <source>
        <dbReference type="Pfam" id="PF05368"/>
    </source>
</evidence>
<dbReference type="KEGG" id="mlz:F6J85_10460"/>
<accession>A0A5J6L566</accession>
<evidence type="ECO:0000256" key="2">
    <source>
        <dbReference type="ARBA" id="ARBA00022857"/>
    </source>
</evidence>
<sequence length="253" mass="26669">MAKIVVIGGTGLIGSKVVAKLTEHGHDAVAAAPNTGVNSLTGEGLSEALAGAQVVVDVSNSPSFADDDVMHFFTTSTTNLLAAEAAAGVGHHVALTIVGTDRPQNIPYFRAKSAQETLIRESGIPYSLVHATQFFEFLGSIADISTDGDHTVHLPGALMQPMAAEDVATAVARTAAGEPVNGDIEIAGPEQFTMDEFVRRGLAFRNDPRQVVQDPDAQYYGAHISKQTLLPAQGAQIFTTSLDEWLPANPPRR</sequence>
<name>A0A5J6L566_9MICO</name>
<comment type="similarity">
    <text evidence="1">Belongs to the NmrA-type oxidoreductase family.</text>
</comment>
<proteinExistence type="inferred from homology"/>
<gene>
    <name evidence="4" type="ORF">F6J85_10460</name>
</gene>
<dbReference type="Gene3D" id="3.40.50.720">
    <property type="entry name" value="NAD(P)-binding Rossmann-like Domain"/>
    <property type="match status" value="1"/>
</dbReference>
<dbReference type="PANTHER" id="PTHR42748:SF3">
    <property type="entry name" value="BLL4366 PROTEIN"/>
    <property type="match status" value="1"/>
</dbReference>
<evidence type="ECO:0000313" key="5">
    <source>
        <dbReference type="Proteomes" id="UP000325516"/>
    </source>
</evidence>
<reference evidence="5" key="1">
    <citation type="submission" date="2019-09" db="EMBL/GenBank/DDBJ databases">
        <title>Mumia zhuanghuii sp. nov. isolated from the intestinal contents of plateau pika (Ochotona curzoniae) in the Qinghai-Tibet plateau of China.</title>
        <authorList>
            <person name="Tian Z."/>
        </authorList>
    </citation>
    <scope>NUCLEOTIDE SEQUENCE [LARGE SCALE GENOMIC DNA]</scope>
    <source>
        <strain evidence="5">L-031</strain>
    </source>
</reference>
<dbReference type="Proteomes" id="UP000325516">
    <property type="component" value="Chromosome"/>
</dbReference>
<protein>
    <submittedName>
        <fullName evidence="4">SDR family oxidoreductase</fullName>
    </submittedName>
</protein>
<dbReference type="InterPro" id="IPR051164">
    <property type="entry name" value="NmrA-like_oxidored"/>
</dbReference>
<dbReference type="SUPFAM" id="SSF51735">
    <property type="entry name" value="NAD(P)-binding Rossmann-fold domains"/>
    <property type="match status" value="1"/>
</dbReference>
<organism evidence="4 5">
    <name type="scientific">Microbacterium lushaniae</name>
    <dbReference type="NCBI Taxonomy" id="2614639"/>
    <lineage>
        <taxon>Bacteria</taxon>
        <taxon>Bacillati</taxon>
        <taxon>Actinomycetota</taxon>
        <taxon>Actinomycetes</taxon>
        <taxon>Micrococcales</taxon>
        <taxon>Microbacteriaceae</taxon>
        <taxon>Microbacterium</taxon>
    </lineage>
</organism>
<dbReference type="Pfam" id="PF05368">
    <property type="entry name" value="NmrA"/>
    <property type="match status" value="1"/>
</dbReference>
<dbReference type="EMBL" id="CP044232">
    <property type="protein sequence ID" value="QEW03482.1"/>
    <property type="molecule type" value="Genomic_DNA"/>
</dbReference>